<dbReference type="PANTHER" id="PTHR24136:SF15">
    <property type="entry name" value="ANK_REP_REGION DOMAIN-CONTAINING PROTEIN"/>
    <property type="match status" value="1"/>
</dbReference>
<dbReference type="EMBL" id="BPLR01016029">
    <property type="protein sequence ID" value="GIY80605.1"/>
    <property type="molecule type" value="Genomic_DNA"/>
</dbReference>
<dbReference type="PANTHER" id="PTHR24136">
    <property type="entry name" value="SOWAH (DROSOPHILA) HOMOLOG"/>
    <property type="match status" value="1"/>
</dbReference>
<evidence type="ECO:0000256" key="1">
    <source>
        <dbReference type="ARBA" id="ARBA00004175"/>
    </source>
</evidence>
<dbReference type="GO" id="GO:0016567">
    <property type="term" value="P:protein ubiquitination"/>
    <property type="evidence" value="ECO:0007669"/>
    <property type="project" value="TreeGrafter"/>
</dbReference>
<protein>
    <submittedName>
        <fullName evidence="14">Uncharacterized protein</fullName>
    </submittedName>
</protein>
<evidence type="ECO:0000256" key="13">
    <source>
        <dbReference type="PROSITE-ProRule" id="PRU00023"/>
    </source>
</evidence>
<dbReference type="SUPFAM" id="SSF48403">
    <property type="entry name" value="Ankyrin repeat"/>
    <property type="match status" value="1"/>
</dbReference>
<keyword evidence="12" id="KW-1053">Target membrane</keyword>
<dbReference type="InterPro" id="IPR036770">
    <property type="entry name" value="Ankyrin_rpt-contain_sf"/>
</dbReference>
<evidence type="ECO:0000256" key="11">
    <source>
        <dbReference type="ARBA" id="ARBA00023043"/>
    </source>
</evidence>
<keyword evidence="12" id="KW-0472">Membrane</keyword>
<evidence type="ECO:0000256" key="9">
    <source>
        <dbReference type="ARBA" id="ARBA00022737"/>
    </source>
</evidence>
<evidence type="ECO:0000313" key="15">
    <source>
        <dbReference type="Proteomes" id="UP001054945"/>
    </source>
</evidence>
<dbReference type="GO" id="GO:0044218">
    <property type="term" value="C:other organism cell membrane"/>
    <property type="evidence" value="ECO:0007669"/>
    <property type="project" value="UniProtKB-KW"/>
</dbReference>
<dbReference type="Proteomes" id="UP001054945">
    <property type="component" value="Unassembled WGS sequence"/>
</dbReference>
<accession>A0AAV4WCI0</accession>
<dbReference type="GO" id="GO:0090729">
    <property type="term" value="F:toxin activity"/>
    <property type="evidence" value="ECO:0007669"/>
    <property type="project" value="UniProtKB-KW"/>
</dbReference>
<dbReference type="InterPro" id="IPR002110">
    <property type="entry name" value="Ankyrin_rpt"/>
</dbReference>
<dbReference type="InterPro" id="IPR051573">
    <property type="entry name" value="Ankyrin-SOCS_box_domain"/>
</dbReference>
<organism evidence="14 15">
    <name type="scientific">Caerostris extrusa</name>
    <name type="common">Bark spider</name>
    <name type="synonym">Caerostris bankana</name>
    <dbReference type="NCBI Taxonomy" id="172846"/>
    <lineage>
        <taxon>Eukaryota</taxon>
        <taxon>Metazoa</taxon>
        <taxon>Ecdysozoa</taxon>
        <taxon>Arthropoda</taxon>
        <taxon>Chelicerata</taxon>
        <taxon>Arachnida</taxon>
        <taxon>Araneae</taxon>
        <taxon>Araneomorphae</taxon>
        <taxon>Entelegynae</taxon>
        <taxon>Araneoidea</taxon>
        <taxon>Araneidae</taxon>
        <taxon>Caerostris</taxon>
    </lineage>
</organism>
<evidence type="ECO:0000256" key="2">
    <source>
        <dbReference type="ARBA" id="ARBA00004613"/>
    </source>
</evidence>
<evidence type="ECO:0000256" key="12">
    <source>
        <dbReference type="ARBA" id="ARBA00023298"/>
    </source>
</evidence>
<keyword evidence="9" id="KW-0677">Repeat</keyword>
<dbReference type="GO" id="GO:0005576">
    <property type="term" value="C:extracellular region"/>
    <property type="evidence" value="ECO:0007669"/>
    <property type="project" value="UniProtKB-SubCell"/>
</dbReference>
<gene>
    <name evidence="14" type="ORF">CEXT_203082</name>
</gene>
<evidence type="ECO:0000256" key="7">
    <source>
        <dbReference type="ARBA" id="ARBA00022656"/>
    </source>
</evidence>
<keyword evidence="11 13" id="KW-0040">ANK repeat</keyword>
<name>A0AAV4WCI0_CAEEX</name>
<comment type="similarity">
    <text evidence="3">Belongs to the ankyrin SOCS box (ASB) family.</text>
</comment>
<evidence type="ECO:0000313" key="14">
    <source>
        <dbReference type="EMBL" id="GIY80605.1"/>
    </source>
</evidence>
<proteinExistence type="inferred from homology"/>
<feature type="repeat" description="ANK" evidence="13">
    <location>
        <begin position="10"/>
        <end position="42"/>
    </location>
</feature>
<dbReference type="GO" id="GO:0045732">
    <property type="term" value="P:positive regulation of protein catabolic process"/>
    <property type="evidence" value="ECO:0007669"/>
    <property type="project" value="TreeGrafter"/>
</dbReference>
<dbReference type="AlphaFoldDB" id="A0AAV4WCI0"/>
<evidence type="ECO:0000256" key="3">
    <source>
        <dbReference type="ARBA" id="ARBA00005949"/>
    </source>
</evidence>
<evidence type="ECO:0000256" key="5">
    <source>
        <dbReference type="ARBA" id="ARBA00022525"/>
    </source>
</evidence>
<comment type="subcellular location">
    <subcellularLocation>
        <location evidence="2">Secreted</location>
    </subcellularLocation>
    <subcellularLocation>
        <location evidence="1">Target cell membrane</location>
    </subcellularLocation>
</comment>
<keyword evidence="8" id="KW-0528">Neurotoxin</keyword>
<keyword evidence="15" id="KW-1185">Reference proteome</keyword>
<evidence type="ECO:0000256" key="4">
    <source>
        <dbReference type="ARBA" id="ARBA00022483"/>
    </source>
</evidence>
<dbReference type="Gene3D" id="1.25.40.20">
    <property type="entry name" value="Ankyrin repeat-containing domain"/>
    <property type="match status" value="1"/>
</dbReference>
<dbReference type="PROSITE" id="PS50088">
    <property type="entry name" value="ANK_REPEAT"/>
    <property type="match status" value="1"/>
</dbReference>
<comment type="caution">
    <text evidence="14">The sequence shown here is derived from an EMBL/GenBank/DDBJ whole genome shotgun (WGS) entry which is preliminary data.</text>
</comment>
<sequence>MNADFHIPQNGSALLHEVYQLDKVKYAELVLKQGANINAFDQRNRTLLHDACHGSSACVELHLKMGADAHIPLSARTLLHGAYLLGEIECAEMLLKYETNNWKFPGAKLLLKKGIDEHGLIIVTCRRALVNITTEDHDETPLEVAEVLIKFGANVYLRNNQHHSPIDFVDKKGRDFYNLIYSVCILKIIFTLF</sequence>
<evidence type="ECO:0000256" key="10">
    <source>
        <dbReference type="ARBA" id="ARBA00023028"/>
    </source>
</evidence>
<evidence type="ECO:0000256" key="8">
    <source>
        <dbReference type="ARBA" id="ARBA00022699"/>
    </source>
</evidence>
<dbReference type="GO" id="GO:0006887">
    <property type="term" value="P:exocytosis"/>
    <property type="evidence" value="ECO:0007669"/>
    <property type="project" value="UniProtKB-KW"/>
</dbReference>
<dbReference type="GO" id="GO:0044231">
    <property type="term" value="C:host cell presynaptic membrane"/>
    <property type="evidence" value="ECO:0007669"/>
    <property type="project" value="UniProtKB-KW"/>
</dbReference>
<keyword evidence="5" id="KW-0964">Secreted</keyword>
<keyword evidence="4" id="KW-0268">Exocytosis</keyword>
<keyword evidence="6" id="KW-1052">Target cell membrane</keyword>
<evidence type="ECO:0000256" key="6">
    <source>
        <dbReference type="ARBA" id="ARBA00022537"/>
    </source>
</evidence>
<keyword evidence="10" id="KW-0638">Presynaptic neurotoxin</keyword>
<keyword evidence="7" id="KW-0800">Toxin</keyword>
<reference evidence="14 15" key="1">
    <citation type="submission" date="2021-06" db="EMBL/GenBank/DDBJ databases">
        <title>Caerostris extrusa draft genome.</title>
        <authorList>
            <person name="Kono N."/>
            <person name="Arakawa K."/>
        </authorList>
    </citation>
    <scope>NUCLEOTIDE SEQUENCE [LARGE SCALE GENOMIC DNA]</scope>
</reference>